<dbReference type="OrthoDB" id="47007at2759"/>
<comment type="caution">
    <text evidence="2">The sequence shown here is derived from an EMBL/GenBank/DDBJ whole genome shotgun (WGS) entry which is preliminary data.</text>
</comment>
<dbReference type="Proteomes" id="UP000696280">
    <property type="component" value="Unassembled WGS sequence"/>
</dbReference>
<feature type="domain" description="Heterokaryon incompatibility" evidence="1">
    <location>
        <begin position="72"/>
        <end position="218"/>
    </location>
</feature>
<dbReference type="PANTHER" id="PTHR33112">
    <property type="entry name" value="DOMAIN PROTEIN, PUTATIVE-RELATED"/>
    <property type="match status" value="1"/>
</dbReference>
<accession>A0A9N9L6L6</accession>
<protein>
    <recommendedName>
        <fullName evidence="1">Heterokaryon incompatibility domain-containing protein</fullName>
    </recommendedName>
</protein>
<reference evidence="2" key="1">
    <citation type="submission" date="2021-07" db="EMBL/GenBank/DDBJ databases">
        <authorList>
            <person name="Durling M."/>
        </authorList>
    </citation>
    <scope>NUCLEOTIDE SEQUENCE</scope>
</reference>
<evidence type="ECO:0000313" key="2">
    <source>
        <dbReference type="EMBL" id="CAG8960069.1"/>
    </source>
</evidence>
<proteinExistence type="predicted"/>
<dbReference type="EMBL" id="CAJVRL010000096">
    <property type="protein sequence ID" value="CAG8960069.1"/>
    <property type="molecule type" value="Genomic_DNA"/>
</dbReference>
<evidence type="ECO:0000259" key="1">
    <source>
        <dbReference type="Pfam" id="PF06985"/>
    </source>
</evidence>
<sequence>LNLRIEARWLEDVTCTASDWLSLCHKEHPLCSRPASTRLPTRLIDVGPPDGSQEPRLVVPNSPKLTSDAWTYIALSYCWGDPKKNITTTPLNIEDRKNGIPWEAVPKTIRHAILLTRSLKIRYIWIDALCIIQGPGGDWDSESSRMADVYGGAFLTISAALSYHVDAGLLRPDQILSRNSGIRVWQDYTMVTTLDFATIPPLPLSQNPLYRRAWALQERMLSPREFSCRELSFETDKLPALSGIAEHWPRSIEHKYLAGLWEDNLMFDLTWKHEVALYGNKIPLSVPTNYRAPTWSWASVDGNIKYNCVLEQFQPWSTLISSNIVLKNPASPFGEVLSGSITLRGRVLSGRADLKNMEVVLSDGIRCGAWIDQRIRKERVSLSHDMVSNNIKAMAINEGSTSKEEKGTLVNCLVLGVWNGNKPLWYAMILRRVKAREGVFERIGILVWVGSLPGIKGVKDTNVTIWI</sequence>
<organism evidence="2 3">
    <name type="scientific">Hymenoscyphus fraxineus</name>
    <dbReference type="NCBI Taxonomy" id="746836"/>
    <lineage>
        <taxon>Eukaryota</taxon>
        <taxon>Fungi</taxon>
        <taxon>Dikarya</taxon>
        <taxon>Ascomycota</taxon>
        <taxon>Pezizomycotina</taxon>
        <taxon>Leotiomycetes</taxon>
        <taxon>Helotiales</taxon>
        <taxon>Helotiaceae</taxon>
        <taxon>Hymenoscyphus</taxon>
    </lineage>
</organism>
<dbReference type="PANTHER" id="PTHR33112:SF16">
    <property type="entry name" value="HETEROKARYON INCOMPATIBILITY DOMAIN-CONTAINING PROTEIN"/>
    <property type="match status" value="1"/>
</dbReference>
<name>A0A9N9L6L6_9HELO</name>
<feature type="non-terminal residue" evidence="2">
    <location>
        <position position="1"/>
    </location>
</feature>
<keyword evidence="3" id="KW-1185">Reference proteome</keyword>
<dbReference type="InterPro" id="IPR010730">
    <property type="entry name" value="HET"/>
</dbReference>
<feature type="non-terminal residue" evidence="2">
    <location>
        <position position="467"/>
    </location>
</feature>
<gene>
    <name evidence="2" type="ORF">HYFRA_00010547</name>
</gene>
<dbReference type="Pfam" id="PF06985">
    <property type="entry name" value="HET"/>
    <property type="match status" value="1"/>
</dbReference>
<evidence type="ECO:0000313" key="3">
    <source>
        <dbReference type="Proteomes" id="UP000696280"/>
    </source>
</evidence>
<dbReference type="AlphaFoldDB" id="A0A9N9L6L6"/>